<evidence type="ECO:0000313" key="1">
    <source>
        <dbReference type="EMBL" id="CCB57642.1"/>
    </source>
</evidence>
<accession>F6HSK2</accession>
<organism evidence="1 2">
    <name type="scientific">Vitis vinifera</name>
    <name type="common">Grape</name>
    <dbReference type="NCBI Taxonomy" id="29760"/>
    <lineage>
        <taxon>Eukaryota</taxon>
        <taxon>Viridiplantae</taxon>
        <taxon>Streptophyta</taxon>
        <taxon>Embryophyta</taxon>
        <taxon>Tracheophyta</taxon>
        <taxon>Spermatophyta</taxon>
        <taxon>Magnoliopsida</taxon>
        <taxon>eudicotyledons</taxon>
        <taxon>Gunneridae</taxon>
        <taxon>Pentapetalae</taxon>
        <taxon>rosids</taxon>
        <taxon>Vitales</taxon>
        <taxon>Vitaceae</taxon>
        <taxon>Viteae</taxon>
        <taxon>Vitis</taxon>
    </lineage>
</organism>
<gene>
    <name evidence="1" type="ordered locus">VIT_14s0006g01230</name>
</gene>
<name>F6HSK2_VITVI</name>
<dbReference type="EMBL" id="FN596245">
    <property type="protein sequence ID" value="CCB57642.1"/>
    <property type="molecule type" value="Genomic_DNA"/>
</dbReference>
<reference evidence="2" key="1">
    <citation type="journal article" date="2007" name="Nature">
        <title>The grapevine genome sequence suggests ancestral hexaploidization in major angiosperm phyla.</title>
        <authorList>
            <consortium name="The French-Italian Public Consortium for Grapevine Genome Characterization."/>
            <person name="Jaillon O."/>
            <person name="Aury J.-M."/>
            <person name="Noel B."/>
            <person name="Policriti A."/>
            <person name="Clepet C."/>
            <person name="Casagrande A."/>
            <person name="Choisne N."/>
            <person name="Aubourg S."/>
            <person name="Vitulo N."/>
            <person name="Jubin C."/>
            <person name="Vezzi A."/>
            <person name="Legeai F."/>
            <person name="Hugueney P."/>
            <person name="Dasilva C."/>
            <person name="Horner D."/>
            <person name="Mica E."/>
            <person name="Jublot D."/>
            <person name="Poulain J."/>
            <person name="Bruyere C."/>
            <person name="Billault A."/>
            <person name="Segurens B."/>
            <person name="Gouyvenoux M."/>
            <person name="Ugarte E."/>
            <person name="Cattonaro F."/>
            <person name="Anthouard V."/>
            <person name="Vico V."/>
            <person name="Del Fabbro C."/>
            <person name="Alaux M."/>
            <person name="Di Gaspero G."/>
            <person name="Dumas V."/>
            <person name="Felice N."/>
            <person name="Paillard S."/>
            <person name="Juman I."/>
            <person name="Moroldo M."/>
            <person name="Scalabrin S."/>
            <person name="Canaguier A."/>
            <person name="Le Clainche I."/>
            <person name="Malacrida G."/>
            <person name="Durand E."/>
            <person name="Pesole G."/>
            <person name="Laucou V."/>
            <person name="Chatelet P."/>
            <person name="Merdinoglu D."/>
            <person name="Delledonne M."/>
            <person name="Pezzotti M."/>
            <person name="Lecharny A."/>
            <person name="Scarpelli C."/>
            <person name="Artiguenave F."/>
            <person name="Pe M.E."/>
            <person name="Valle G."/>
            <person name="Morgante M."/>
            <person name="Caboche M."/>
            <person name="Adam-Blondon A.-F."/>
            <person name="Weissenbach J."/>
            <person name="Quetier F."/>
            <person name="Wincker P."/>
        </authorList>
    </citation>
    <scope>NUCLEOTIDE SEQUENCE [LARGE SCALE GENOMIC DNA]</scope>
    <source>
        <strain evidence="2">cv. Pinot noir / PN40024</strain>
    </source>
</reference>
<sequence>MGKVKMIAYEFEIATRVLKNWDASKDADSCGFVLW</sequence>
<keyword evidence="2" id="KW-1185">Reference proteome</keyword>
<dbReference type="HOGENOM" id="CLU_3369460_0_0_1"/>
<dbReference type="Proteomes" id="UP000009183">
    <property type="component" value="Chromosome 14"/>
</dbReference>
<proteinExistence type="predicted"/>
<protein>
    <submittedName>
        <fullName evidence="1">Uncharacterized protein</fullName>
    </submittedName>
</protein>
<dbReference type="PaxDb" id="29760-VIT_14s0006g01230.t01"/>
<dbReference type="InParanoid" id="F6HSK2"/>
<dbReference type="AlphaFoldDB" id="F6HSK2"/>
<evidence type="ECO:0000313" key="2">
    <source>
        <dbReference type="Proteomes" id="UP000009183"/>
    </source>
</evidence>